<evidence type="ECO:0000256" key="3">
    <source>
        <dbReference type="ARBA" id="ARBA00022723"/>
    </source>
</evidence>
<dbReference type="Pfam" id="PF00293">
    <property type="entry name" value="NUDIX"/>
    <property type="match status" value="1"/>
</dbReference>
<dbReference type="PROSITE" id="PS51462">
    <property type="entry name" value="NUDIX"/>
    <property type="match status" value="1"/>
</dbReference>
<dbReference type="Proteomes" id="UP000183649">
    <property type="component" value="Unassembled WGS sequence"/>
</dbReference>
<proteinExistence type="predicted"/>
<dbReference type="GO" id="GO:0010945">
    <property type="term" value="F:coenzyme A diphosphatase activity"/>
    <property type="evidence" value="ECO:0007669"/>
    <property type="project" value="InterPro"/>
</dbReference>
<accession>A0A0K6I1Z4</accession>
<organism evidence="8 9">
    <name type="scientific">Thiomonas bhubaneswarensis</name>
    <dbReference type="NCBI Taxonomy" id="339866"/>
    <lineage>
        <taxon>Bacteria</taxon>
        <taxon>Pseudomonadati</taxon>
        <taxon>Pseudomonadota</taxon>
        <taxon>Betaproteobacteria</taxon>
        <taxon>Burkholderiales</taxon>
        <taxon>Thiomonas</taxon>
    </lineage>
</organism>
<name>A0A0K6I1Z4_9BURK</name>
<evidence type="ECO:0000313" key="8">
    <source>
        <dbReference type="EMBL" id="CUA97091.1"/>
    </source>
</evidence>
<evidence type="ECO:0000256" key="1">
    <source>
        <dbReference type="ARBA" id="ARBA00001936"/>
    </source>
</evidence>
<comment type="cofactor">
    <cofactor evidence="2">
        <name>Mg(2+)</name>
        <dbReference type="ChEBI" id="CHEBI:18420"/>
    </cofactor>
</comment>
<dbReference type="STRING" id="339866.GCA_001418255_01621"/>
<evidence type="ECO:0000256" key="4">
    <source>
        <dbReference type="ARBA" id="ARBA00022801"/>
    </source>
</evidence>
<dbReference type="OrthoDB" id="9802805at2"/>
<dbReference type="InterPro" id="IPR015797">
    <property type="entry name" value="NUDIX_hydrolase-like_dom_sf"/>
</dbReference>
<keyword evidence="3" id="KW-0479">Metal-binding</keyword>
<evidence type="ECO:0000313" key="9">
    <source>
        <dbReference type="Proteomes" id="UP000183649"/>
    </source>
</evidence>
<protein>
    <submittedName>
        <fullName evidence="8">8-oxo-dGTP pyrophosphatase MutT and related house-cleaning NTP pyrophosphohydrolases, NUDIX family</fullName>
    </submittedName>
</protein>
<evidence type="ECO:0000256" key="6">
    <source>
        <dbReference type="ARBA" id="ARBA00023211"/>
    </source>
</evidence>
<evidence type="ECO:0000259" key="7">
    <source>
        <dbReference type="PROSITE" id="PS51462"/>
    </source>
</evidence>
<keyword evidence="6" id="KW-0464">Manganese</keyword>
<dbReference type="PANTHER" id="PTHR12992:SF11">
    <property type="entry name" value="MITOCHONDRIAL COENZYME A DIPHOSPHATASE NUDT8"/>
    <property type="match status" value="1"/>
</dbReference>
<feature type="domain" description="Nudix hydrolase" evidence="7">
    <location>
        <begin position="62"/>
        <end position="195"/>
    </location>
</feature>
<dbReference type="CDD" id="cd03426">
    <property type="entry name" value="NUDIX_CoAse_Nudt7"/>
    <property type="match status" value="1"/>
</dbReference>
<dbReference type="GO" id="GO:0046872">
    <property type="term" value="F:metal ion binding"/>
    <property type="evidence" value="ECO:0007669"/>
    <property type="project" value="UniProtKB-KW"/>
</dbReference>
<comment type="cofactor">
    <cofactor evidence="1">
        <name>Mn(2+)</name>
        <dbReference type="ChEBI" id="CHEBI:29035"/>
    </cofactor>
</comment>
<dbReference type="SUPFAM" id="SSF55811">
    <property type="entry name" value="Nudix"/>
    <property type="match status" value="1"/>
</dbReference>
<gene>
    <name evidence="8" type="ORF">Ga0061069_105115</name>
</gene>
<dbReference type="Gene3D" id="3.90.79.10">
    <property type="entry name" value="Nucleoside Triphosphate Pyrophosphohydrolase"/>
    <property type="match status" value="1"/>
</dbReference>
<dbReference type="InterPro" id="IPR045121">
    <property type="entry name" value="CoAse"/>
</dbReference>
<keyword evidence="9" id="KW-1185">Reference proteome</keyword>
<dbReference type="RefSeq" id="WP_055450517.1">
    <property type="nucleotide sequence ID" value="NZ_CYHF01000005.1"/>
</dbReference>
<dbReference type="EMBL" id="CYHF01000005">
    <property type="protein sequence ID" value="CUA97091.1"/>
    <property type="molecule type" value="Genomic_DNA"/>
</dbReference>
<dbReference type="AlphaFoldDB" id="A0A0K6I1Z4"/>
<keyword evidence="4 8" id="KW-0378">Hydrolase</keyword>
<dbReference type="PANTHER" id="PTHR12992">
    <property type="entry name" value="NUDIX HYDROLASE"/>
    <property type="match status" value="1"/>
</dbReference>
<evidence type="ECO:0000256" key="2">
    <source>
        <dbReference type="ARBA" id="ARBA00001946"/>
    </source>
</evidence>
<evidence type="ECO:0000256" key="5">
    <source>
        <dbReference type="ARBA" id="ARBA00022842"/>
    </source>
</evidence>
<keyword evidence="5" id="KW-0460">Magnesium</keyword>
<sequence length="240" mass="26842">MSSNRFATIAPESARLIGRDDALPAVGEELLAPDRLRQRFASQPSWTPELFEDSLRLHAQPLRGAAVLIALVQRPQGLQVLLTRRNLHLHEHAGQISFPGGRCDRQDLHPAVTALREAHEEIGLRPAGAEILGTLPLYCTASRYAVTPVVALISSTEGLHPHPDEVSELFEVPLAFLMDPRHHEHREWTVPSNSVEQTMLNPIPSRRRFLVMPYVVGDRSYIIWGATAAMLRNLYRLLIA</sequence>
<reference evidence="9" key="1">
    <citation type="submission" date="2015-08" db="EMBL/GenBank/DDBJ databases">
        <authorList>
            <person name="Varghese N."/>
        </authorList>
    </citation>
    <scope>NUCLEOTIDE SEQUENCE [LARGE SCALE GENOMIC DNA]</scope>
    <source>
        <strain evidence="9">DSM 18181</strain>
    </source>
</reference>
<dbReference type="InterPro" id="IPR000086">
    <property type="entry name" value="NUDIX_hydrolase_dom"/>
</dbReference>